<feature type="non-terminal residue" evidence="1">
    <location>
        <position position="1"/>
    </location>
</feature>
<evidence type="ECO:0008006" key="3">
    <source>
        <dbReference type="Google" id="ProtNLM"/>
    </source>
</evidence>
<name>A0AA88YLS3_PINIB</name>
<accession>A0AA88YLS3</accession>
<reference evidence="1" key="1">
    <citation type="submission" date="2019-08" db="EMBL/GenBank/DDBJ databases">
        <title>The improved chromosome-level genome for the pearl oyster Pinctada fucata martensii using PacBio sequencing and Hi-C.</title>
        <authorList>
            <person name="Zheng Z."/>
        </authorList>
    </citation>
    <scope>NUCLEOTIDE SEQUENCE</scope>
    <source>
        <strain evidence="1">ZZ-2019</strain>
        <tissue evidence="1">Adductor muscle</tissue>
    </source>
</reference>
<dbReference type="Proteomes" id="UP001186944">
    <property type="component" value="Unassembled WGS sequence"/>
</dbReference>
<dbReference type="EMBL" id="VSWD01000005">
    <property type="protein sequence ID" value="KAK3103901.1"/>
    <property type="molecule type" value="Genomic_DNA"/>
</dbReference>
<organism evidence="1 2">
    <name type="scientific">Pinctada imbricata</name>
    <name type="common">Atlantic pearl-oyster</name>
    <name type="synonym">Pinctada martensii</name>
    <dbReference type="NCBI Taxonomy" id="66713"/>
    <lineage>
        <taxon>Eukaryota</taxon>
        <taxon>Metazoa</taxon>
        <taxon>Spiralia</taxon>
        <taxon>Lophotrochozoa</taxon>
        <taxon>Mollusca</taxon>
        <taxon>Bivalvia</taxon>
        <taxon>Autobranchia</taxon>
        <taxon>Pteriomorphia</taxon>
        <taxon>Pterioida</taxon>
        <taxon>Pterioidea</taxon>
        <taxon>Pteriidae</taxon>
        <taxon>Pinctada</taxon>
    </lineage>
</organism>
<protein>
    <recommendedName>
        <fullName evidence="3">PiggyBac transposable element-derived protein 4 C-terminal zinc-ribbon domain-containing protein</fullName>
    </recommendedName>
</protein>
<proteinExistence type="predicted"/>
<keyword evidence="2" id="KW-1185">Reference proteome</keyword>
<gene>
    <name evidence="1" type="ORF">FSP39_022794</name>
</gene>
<evidence type="ECO:0000313" key="2">
    <source>
        <dbReference type="Proteomes" id="UP001186944"/>
    </source>
</evidence>
<evidence type="ECO:0000313" key="1">
    <source>
        <dbReference type="EMBL" id="KAK3103901.1"/>
    </source>
</evidence>
<dbReference type="AlphaFoldDB" id="A0AA88YLS3"/>
<sequence>DPAFLDQMLDRSQSRKDYHPYQSPGCVQVGDQVHRLVSLEEKKQRTCQFCKAMGVKRGSGSSVVTRHKCDICNIAICVGKKKRSCFLMYHQQLQAALESSSK</sequence>
<comment type="caution">
    <text evidence="1">The sequence shown here is derived from an EMBL/GenBank/DDBJ whole genome shotgun (WGS) entry which is preliminary data.</text>
</comment>